<protein>
    <submittedName>
        <fullName evidence="6">Putative solute carrier family 46 member 3-like</fullName>
    </submittedName>
</protein>
<accession>A0A3R7P1W3</accession>
<evidence type="ECO:0000256" key="2">
    <source>
        <dbReference type="ARBA" id="ARBA00022692"/>
    </source>
</evidence>
<dbReference type="OrthoDB" id="3026777at2759"/>
<keyword evidence="3 5" id="KW-1133">Transmembrane helix</keyword>
<dbReference type="Proteomes" id="UP000283509">
    <property type="component" value="Unassembled WGS sequence"/>
</dbReference>
<comment type="subcellular location">
    <subcellularLocation>
        <location evidence="1">Membrane</location>
        <topology evidence="1">Multi-pass membrane protein</topology>
    </subcellularLocation>
</comment>
<reference evidence="6 7" key="2">
    <citation type="submission" date="2019-01" db="EMBL/GenBank/DDBJ databases">
        <title>The decoding of complex shrimp genome reveals the adaptation for benthos swimmer, frequently molting mechanism and breeding impact on genome.</title>
        <authorList>
            <person name="Sun Y."/>
            <person name="Gao Y."/>
            <person name="Yu Y."/>
        </authorList>
    </citation>
    <scope>NUCLEOTIDE SEQUENCE [LARGE SCALE GENOMIC DNA]</scope>
    <source>
        <tissue evidence="6">Muscle</tissue>
    </source>
</reference>
<dbReference type="InterPro" id="IPR036259">
    <property type="entry name" value="MFS_trans_sf"/>
</dbReference>
<feature type="transmembrane region" description="Helical" evidence="5">
    <location>
        <begin position="302"/>
        <end position="321"/>
    </location>
</feature>
<evidence type="ECO:0000313" key="6">
    <source>
        <dbReference type="EMBL" id="ROT73112.1"/>
    </source>
</evidence>
<keyword evidence="2 5" id="KW-0812">Transmembrane</keyword>
<keyword evidence="4 5" id="KW-0472">Membrane</keyword>
<dbReference type="GO" id="GO:0022857">
    <property type="term" value="F:transmembrane transporter activity"/>
    <property type="evidence" value="ECO:0007669"/>
    <property type="project" value="TreeGrafter"/>
</dbReference>
<feature type="transmembrane region" description="Helical" evidence="5">
    <location>
        <begin position="278"/>
        <end position="296"/>
    </location>
</feature>
<dbReference type="PANTHER" id="PTHR23507">
    <property type="entry name" value="ZGC:174356"/>
    <property type="match status" value="1"/>
</dbReference>
<keyword evidence="7" id="KW-1185">Reference proteome</keyword>
<dbReference type="PANTHER" id="PTHR23507:SF1">
    <property type="entry name" value="FI18259P1-RELATED"/>
    <property type="match status" value="1"/>
</dbReference>
<dbReference type="Gene3D" id="1.20.1250.20">
    <property type="entry name" value="MFS general substrate transporter like domains"/>
    <property type="match status" value="1"/>
</dbReference>
<organism evidence="6 7">
    <name type="scientific">Penaeus vannamei</name>
    <name type="common">Whiteleg shrimp</name>
    <name type="synonym">Litopenaeus vannamei</name>
    <dbReference type="NCBI Taxonomy" id="6689"/>
    <lineage>
        <taxon>Eukaryota</taxon>
        <taxon>Metazoa</taxon>
        <taxon>Ecdysozoa</taxon>
        <taxon>Arthropoda</taxon>
        <taxon>Crustacea</taxon>
        <taxon>Multicrustacea</taxon>
        <taxon>Malacostraca</taxon>
        <taxon>Eumalacostraca</taxon>
        <taxon>Eucarida</taxon>
        <taxon>Decapoda</taxon>
        <taxon>Dendrobranchiata</taxon>
        <taxon>Penaeoidea</taxon>
        <taxon>Penaeidae</taxon>
        <taxon>Penaeus</taxon>
    </lineage>
</organism>
<dbReference type="GO" id="GO:0016020">
    <property type="term" value="C:membrane"/>
    <property type="evidence" value="ECO:0007669"/>
    <property type="project" value="UniProtKB-SubCell"/>
</dbReference>
<dbReference type="SUPFAM" id="SSF103473">
    <property type="entry name" value="MFS general substrate transporter"/>
    <property type="match status" value="1"/>
</dbReference>
<evidence type="ECO:0000256" key="5">
    <source>
        <dbReference type="SAM" id="Phobius"/>
    </source>
</evidence>
<feature type="transmembrane region" description="Helical" evidence="5">
    <location>
        <begin position="200"/>
        <end position="217"/>
    </location>
</feature>
<sequence length="383" mass="41365">MREASQPHECQNITALGTPEEGAIQREATWLLMVQELVATSPRPLRPRAGFLERQTNIALQTNACCGGSGGTRGPCWHPPGSEWRPHHPLDGHSYVSDLSGLQSRTLSASPSWTSRCSSARPSASSSAASSSPASDTWACSASAARGSSSASCTSSFASRTPLAPRGKCDMVRDLFDLTNVRATLIVATKRRKDHGRAKIFALMFAMCLLLFVIVSVDSSCLSETLGGAHLEYLFVKKKFNWTYEQFVNLSIFDIVFGSVGTSMLLPILSYKFGMEDSILGLLGVASKISGLVLMALSPSSWYMYVASVVSFLAGLPLIVTRSVISKLVPEDEVGAVFSLLASWEALVPLFSGPVYTFVYAHTIDVFPGVIYFVSSERRPSLL</sequence>
<reference evidence="6 7" key="1">
    <citation type="submission" date="2018-04" db="EMBL/GenBank/DDBJ databases">
        <authorList>
            <person name="Zhang X."/>
            <person name="Yuan J."/>
            <person name="Li F."/>
            <person name="Xiang J."/>
        </authorList>
    </citation>
    <scope>NUCLEOTIDE SEQUENCE [LARGE SCALE GENOMIC DNA]</scope>
    <source>
        <tissue evidence="6">Muscle</tissue>
    </source>
</reference>
<evidence type="ECO:0000313" key="7">
    <source>
        <dbReference type="Proteomes" id="UP000283509"/>
    </source>
</evidence>
<name>A0A3R7P1W3_PENVA</name>
<gene>
    <name evidence="6" type="ORF">C7M84_008466</name>
</gene>
<dbReference type="AlphaFoldDB" id="A0A3R7P1W3"/>
<evidence type="ECO:0000256" key="1">
    <source>
        <dbReference type="ARBA" id="ARBA00004141"/>
    </source>
</evidence>
<proteinExistence type="predicted"/>
<comment type="caution">
    <text evidence="6">The sequence shown here is derived from an EMBL/GenBank/DDBJ whole genome shotgun (WGS) entry which is preliminary data.</text>
</comment>
<dbReference type="EMBL" id="QCYY01002063">
    <property type="protein sequence ID" value="ROT73112.1"/>
    <property type="molecule type" value="Genomic_DNA"/>
</dbReference>
<feature type="transmembrane region" description="Helical" evidence="5">
    <location>
        <begin position="333"/>
        <end position="351"/>
    </location>
</feature>
<evidence type="ECO:0000256" key="3">
    <source>
        <dbReference type="ARBA" id="ARBA00022989"/>
    </source>
</evidence>
<evidence type="ECO:0000256" key="4">
    <source>
        <dbReference type="ARBA" id="ARBA00023136"/>
    </source>
</evidence>
<feature type="transmembrane region" description="Helical" evidence="5">
    <location>
        <begin position="247"/>
        <end position="266"/>
    </location>
</feature>